<dbReference type="FunFam" id="3.40.50.300:FF:000830">
    <property type="entry name" value="Endonuclease MutS2"/>
    <property type="match status" value="1"/>
</dbReference>
<evidence type="ECO:0000256" key="1">
    <source>
        <dbReference type="ARBA" id="ARBA00022722"/>
    </source>
</evidence>
<dbReference type="HOGENOM" id="CLU_011252_2_1_9"/>
<dbReference type="GO" id="GO:0140664">
    <property type="term" value="F:ATP-dependent DNA damage sensor activity"/>
    <property type="evidence" value="ECO:0007669"/>
    <property type="project" value="InterPro"/>
</dbReference>
<dbReference type="SUPFAM" id="SSF52540">
    <property type="entry name" value="P-loop containing nucleoside triphosphate hydrolases"/>
    <property type="match status" value="1"/>
</dbReference>
<dbReference type="InterPro" id="IPR005747">
    <property type="entry name" value="MutS2"/>
</dbReference>
<dbReference type="SMART" id="SM00463">
    <property type="entry name" value="SMR"/>
    <property type="match status" value="1"/>
</dbReference>
<evidence type="ECO:0000256" key="8">
    <source>
        <dbReference type="HAMAP-Rule" id="MF_00092"/>
    </source>
</evidence>
<dbReference type="SUPFAM" id="SSF48334">
    <property type="entry name" value="DNA repair protein MutS, domain III"/>
    <property type="match status" value="1"/>
</dbReference>
<keyword evidence="5 8" id="KW-0067">ATP-binding</keyword>
<evidence type="ECO:0000313" key="12">
    <source>
        <dbReference type="Proteomes" id="UP000010797"/>
    </source>
</evidence>
<dbReference type="PROSITE" id="PS50828">
    <property type="entry name" value="SMR"/>
    <property type="match status" value="1"/>
</dbReference>
<comment type="subunit">
    <text evidence="8">Homodimer. Binds to stalled ribosomes, contacting rRNA.</text>
</comment>
<dbReference type="InterPro" id="IPR036187">
    <property type="entry name" value="DNA_mismatch_repair_MutS_sf"/>
</dbReference>
<dbReference type="STRING" id="871963.Desdi_0184"/>
<reference evidence="12" key="1">
    <citation type="submission" date="2012-02" db="EMBL/GenBank/DDBJ databases">
        <title>Complete sequence of Desulfitobacterium dichloroeliminans LMG P-21439.</title>
        <authorList>
            <person name="Lucas S."/>
            <person name="Han J."/>
            <person name="Lapidus A."/>
            <person name="Cheng J.-F."/>
            <person name="Goodwin L."/>
            <person name="Pitluck S."/>
            <person name="Peters L."/>
            <person name="Ovchinnikova G."/>
            <person name="Teshima H."/>
            <person name="Detter J.C."/>
            <person name="Han C."/>
            <person name="Tapia R."/>
            <person name="Land M."/>
            <person name="Hauser L."/>
            <person name="Kyrpides N."/>
            <person name="Ivanova N."/>
            <person name="Pagani I."/>
            <person name="Kruse T."/>
            <person name="de Vos W.M."/>
            <person name="Boon N."/>
            <person name="Smidt H."/>
            <person name="Woyke T."/>
        </authorList>
    </citation>
    <scope>NUCLEOTIDE SEQUENCE [LARGE SCALE GENOMIC DNA]</scope>
    <source>
        <strain evidence="12">LMG P-21439 / DCA1</strain>
    </source>
</reference>
<evidence type="ECO:0000256" key="4">
    <source>
        <dbReference type="ARBA" id="ARBA00022801"/>
    </source>
</evidence>
<dbReference type="RefSeq" id="WP_015260750.1">
    <property type="nucleotide sequence ID" value="NC_019903.1"/>
</dbReference>
<dbReference type="GO" id="GO:0016887">
    <property type="term" value="F:ATP hydrolysis activity"/>
    <property type="evidence" value="ECO:0007669"/>
    <property type="project" value="InterPro"/>
</dbReference>
<dbReference type="CDD" id="cd03280">
    <property type="entry name" value="ABC_MutS2"/>
    <property type="match status" value="1"/>
</dbReference>
<feature type="region of interest" description="Disordered" evidence="9">
    <location>
        <begin position="600"/>
        <end position="636"/>
    </location>
</feature>
<dbReference type="InterPro" id="IPR045076">
    <property type="entry name" value="MutS"/>
</dbReference>
<dbReference type="InterPro" id="IPR000432">
    <property type="entry name" value="DNA_mismatch_repair_MutS_C"/>
</dbReference>
<keyword evidence="3 8" id="KW-0547">Nucleotide-binding</keyword>
<evidence type="ECO:0000259" key="10">
    <source>
        <dbReference type="PROSITE" id="PS50828"/>
    </source>
</evidence>
<dbReference type="SMART" id="SM00533">
    <property type="entry name" value="MUTSd"/>
    <property type="match status" value="1"/>
</dbReference>
<dbReference type="eggNOG" id="COG1193">
    <property type="taxonomic scope" value="Bacteria"/>
</dbReference>
<dbReference type="GO" id="GO:0043023">
    <property type="term" value="F:ribosomal large subunit binding"/>
    <property type="evidence" value="ECO:0007669"/>
    <property type="project" value="UniProtKB-UniRule"/>
</dbReference>
<dbReference type="GO" id="GO:0045910">
    <property type="term" value="P:negative regulation of DNA recombination"/>
    <property type="evidence" value="ECO:0007669"/>
    <property type="project" value="InterPro"/>
</dbReference>
<evidence type="ECO:0000256" key="2">
    <source>
        <dbReference type="ARBA" id="ARBA00022730"/>
    </source>
</evidence>
<dbReference type="InterPro" id="IPR027417">
    <property type="entry name" value="P-loop_NTPase"/>
</dbReference>
<sequence length="789" mass="88034">MVIEERVIRKLDFDKILEGLAQLCLLPRAQELAKDMKPFAHLDLVREALEETGEAKSILRVNPLFSVRGAKEIRPLLERCLRGGTLTPDELLQIRDTLKAARYVKQSLLEGKVETPHLKGIMESVLLPKGIEEEISRCITEDGQVADQASPLLTELRRGIGRLQSRIRETLEGIIRNPSYQKILQDPIITQRSERYVVPVKQEYRQAFQGIVHDQSASGATLFIEPMTVVNLGNELREVILKEQREVQRILLLLSARVEGEVEAIAETHEALARVDFILAKAHLSEGMNAGAPILTDKQEISLVQARHPLLTGKVVPLTIELGTRFDTVVVTGPNTGGKTVALKTLGLLAAMAQCGLHIPAESDSRVGVFTQIFADIGDEQSVEQSLSTFSGHMRNIVEIVEKADERSLILLDEVGAGTDPTEGSALAMAIIAQLHERGSRIVATTHYGALKNFAYNTPRVENASVEFDSETLRPTYRLLIGIPGKSNAFYIAGRLGLPEEVLVRARTYVTEREMQVADLIENLEDTQREIDFEKRRAREERQIIEIESLGLKEKSQKLEDEYQGLMAKAKDQATEIVREARREAERLIDELKLALKEDRKDQQAVDRARQGIRKLSSRVGTSDSQPRASEGVNPEDLKLGQMVYMTKLRQKGQVLKLPNSSGEILVQAGVIKLNVPLSEIRLEKEEKPTRSTRSVISQRKGDMKKAETLRTEIDLRGMMVEEASFELDKYLDDAVLTGVGQVYVIHGKGTGALRNGIQEFLRGHHHVKSFRIGQHGEGDLGVTVVELR</sequence>
<gene>
    <name evidence="8" type="primary">mutS2</name>
    <name evidence="8" type="synonym">rqcU</name>
    <name evidence="11" type="ordered locus">Desdi_0184</name>
</gene>
<feature type="compositionally biased region" description="Basic and acidic residues" evidence="9">
    <location>
        <begin position="600"/>
        <end position="610"/>
    </location>
</feature>
<dbReference type="InterPro" id="IPR036063">
    <property type="entry name" value="Smr_dom_sf"/>
</dbReference>
<dbReference type="HAMAP" id="MF_00092">
    <property type="entry name" value="MutS2"/>
    <property type="match status" value="1"/>
</dbReference>
<dbReference type="GO" id="GO:0004519">
    <property type="term" value="F:endonuclease activity"/>
    <property type="evidence" value="ECO:0007669"/>
    <property type="project" value="UniProtKB-UniRule"/>
</dbReference>
<comment type="function">
    <text evidence="8">Acts as a ribosome collision sensor, splitting the ribosome into its 2 subunits. Detects stalled/collided 70S ribosomes which it binds and splits by an ATP-hydrolysis driven conformational change. Acts upstream of the ribosome quality control system (RQC), a ribosome-associated complex that mediates the extraction of incompletely synthesized nascent chains from stalled ribosomes and their subsequent degradation. Probably generates substrates for RQC.</text>
</comment>
<dbReference type="EC" id="3.1.-.-" evidence="8"/>
<dbReference type="AlphaFoldDB" id="L0F480"/>
<dbReference type="EMBL" id="CP003344">
    <property type="protein sequence ID" value="AGA67743.1"/>
    <property type="molecule type" value="Genomic_DNA"/>
</dbReference>
<comment type="function">
    <text evidence="8">Endonuclease that is involved in the suppression of homologous recombination and thus may have a key role in the control of bacterial genetic diversity.</text>
</comment>
<evidence type="ECO:0000256" key="5">
    <source>
        <dbReference type="ARBA" id="ARBA00022840"/>
    </source>
</evidence>
<dbReference type="GO" id="GO:0030983">
    <property type="term" value="F:mismatched DNA binding"/>
    <property type="evidence" value="ECO:0007669"/>
    <property type="project" value="InterPro"/>
</dbReference>
<keyword evidence="1 8" id="KW-0540">Nuclease</keyword>
<comment type="similarity">
    <text evidence="8">Belongs to the DNA mismatch repair MutS family. MutS2 subfamily.</text>
</comment>
<dbReference type="PANTHER" id="PTHR48466">
    <property type="entry name" value="OS10G0509000 PROTEIN-RELATED"/>
    <property type="match status" value="1"/>
</dbReference>
<dbReference type="GO" id="GO:0072344">
    <property type="term" value="P:rescue of stalled ribosome"/>
    <property type="evidence" value="ECO:0007669"/>
    <property type="project" value="UniProtKB-UniRule"/>
</dbReference>
<evidence type="ECO:0000313" key="11">
    <source>
        <dbReference type="EMBL" id="AGA67743.1"/>
    </source>
</evidence>
<feature type="domain" description="Smr" evidence="10">
    <location>
        <begin position="714"/>
        <end position="789"/>
    </location>
</feature>
<keyword evidence="2 8" id="KW-0699">rRNA-binding</keyword>
<dbReference type="CDD" id="cd06503">
    <property type="entry name" value="ATP-synt_Fo_b"/>
    <property type="match status" value="1"/>
</dbReference>
<name>L0F480_DESDL</name>
<evidence type="ECO:0000256" key="9">
    <source>
        <dbReference type="SAM" id="MobiDB-lite"/>
    </source>
</evidence>
<dbReference type="PANTHER" id="PTHR48466:SF2">
    <property type="entry name" value="OS10G0509000 PROTEIN"/>
    <property type="match status" value="1"/>
</dbReference>
<dbReference type="Pfam" id="PF20297">
    <property type="entry name" value="MSSS"/>
    <property type="match status" value="1"/>
</dbReference>
<dbReference type="GO" id="GO:0006298">
    <property type="term" value="P:mismatch repair"/>
    <property type="evidence" value="ECO:0007669"/>
    <property type="project" value="InterPro"/>
</dbReference>
<dbReference type="Pfam" id="PF00488">
    <property type="entry name" value="MutS_V"/>
    <property type="match status" value="1"/>
</dbReference>
<feature type="region of interest" description="Disordered" evidence="9">
    <location>
        <begin position="685"/>
        <end position="704"/>
    </location>
</feature>
<dbReference type="OrthoDB" id="9808166at2"/>
<dbReference type="GO" id="GO:0005524">
    <property type="term" value="F:ATP binding"/>
    <property type="evidence" value="ECO:0007669"/>
    <property type="project" value="UniProtKB-UniRule"/>
</dbReference>
<accession>L0F480</accession>
<dbReference type="InterPro" id="IPR046893">
    <property type="entry name" value="MSSS"/>
</dbReference>
<dbReference type="EC" id="3.6.4.-" evidence="8"/>
<keyword evidence="8" id="KW-0255">Endonuclease</keyword>
<dbReference type="Gene3D" id="3.30.1370.110">
    <property type="match status" value="1"/>
</dbReference>
<dbReference type="Gene3D" id="3.40.50.300">
    <property type="entry name" value="P-loop containing nucleotide triphosphate hydrolases"/>
    <property type="match status" value="1"/>
</dbReference>
<dbReference type="PROSITE" id="PS00486">
    <property type="entry name" value="DNA_MISMATCH_REPAIR_2"/>
    <property type="match status" value="1"/>
</dbReference>
<dbReference type="Pfam" id="PF01713">
    <property type="entry name" value="Smr"/>
    <property type="match status" value="1"/>
</dbReference>
<proteinExistence type="inferred from homology"/>
<dbReference type="Proteomes" id="UP000010797">
    <property type="component" value="Chromosome"/>
</dbReference>
<protein>
    <recommendedName>
        <fullName evidence="8">Endonuclease MutS2</fullName>
        <ecNumber evidence="8">3.1.-.-</ecNumber>
    </recommendedName>
    <alternativeName>
        <fullName evidence="8">Ribosome-associated protein quality control-upstream factor</fullName>
        <shortName evidence="8">RQC-upstream factor</shortName>
        <shortName evidence="8">RqcU</shortName>
        <ecNumber evidence="8">3.6.4.-</ecNumber>
    </alternativeName>
</protein>
<keyword evidence="7 8" id="KW-0238">DNA-binding</keyword>
<dbReference type="SMART" id="SM00534">
    <property type="entry name" value="MUTSac"/>
    <property type="match status" value="1"/>
</dbReference>
<evidence type="ECO:0000256" key="3">
    <source>
        <dbReference type="ARBA" id="ARBA00022741"/>
    </source>
</evidence>
<feature type="compositionally biased region" description="Polar residues" evidence="9">
    <location>
        <begin position="619"/>
        <end position="628"/>
    </location>
</feature>
<dbReference type="NCBIfam" id="TIGR01069">
    <property type="entry name" value="mutS2"/>
    <property type="match status" value="1"/>
</dbReference>
<dbReference type="PIRSF" id="PIRSF005814">
    <property type="entry name" value="MutS_YshD"/>
    <property type="match status" value="1"/>
</dbReference>
<keyword evidence="6 8" id="KW-0694">RNA-binding</keyword>
<dbReference type="KEGG" id="ddl:Desdi_0184"/>
<organism evidence="11 12">
    <name type="scientific">Desulfitobacterium dichloroeliminans (strain LMG P-21439 / DCA1)</name>
    <dbReference type="NCBI Taxonomy" id="871963"/>
    <lineage>
        <taxon>Bacteria</taxon>
        <taxon>Bacillati</taxon>
        <taxon>Bacillota</taxon>
        <taxon>Clostridia</taxon>
        <taxon>Eubacteriales</taxon>
        <taxon>Desulfitobacteriaceae</taxon>
        <taxon>Desulfitobacterium</taxon>
    </lineage>
</organism>
<dbReference type="InterPro" id="IPR002625">
    <property type="entry name" value="Smr_dom"/>
</dbReference>
<dbReference type="GO" id="GO:0019843">
    <property type="term" value="F:rRNA binding"/>
    <property type="evidence" value="ECO:0007669"/>
    <property type="project" value="UniProtKB-UniRule"/>
</dbReference>
<dbReference type="SUPFAM" id="SSF160443">
    <property type="entry name" value="SMR domain-like"/>
    <property type="match status" value="1"/>
</dbReference>
<keyword evidence="12" id="KW-1185">Reference proteome</keyword>
<dbReference type="InterPro" id="IPR007696">
    <property type="entry name" value="DNA_mismatch_repair_MutS_core"/>
</dbReference>
<evidence type="ECO:0000256" key="7">
    <source>
        <dbReference type="ARBA" id="ARBA00023125"/>
    </source>
</evidence>
<feature type="binding site" evidence="8">
    <location>
        <begin position="333"/>
        <end position="340"/>
    </location>
    <ligand>
        <name>ATP</name>
        <dbReference type="ChEBI" id="CHEBI:30616"/>
    </ligand>
</feature>
<evidence type="ECO:0000256" key="6">
    <source>
        <dbReference type="ARBA" id="ARBA00022884"/>
    </source>
</evidence>
<keyword evidence="4 8" id="KW-0378">Hydrolase</keyword>